<keyword evidence="2" id="KW-1185">Reference proteome</keyword>
<reference evidence="1 2" key="1">
    <citation type="submission" date="2019-07" db="EMBL/GenBank/DDBJ databases">
        <title>Whole genome shotgun sequence of Vibrio superstes NBRC 103154.</title>
        <authorList>
            <person name="Hosoyama A."/>
            <person name="Uohara A."/>
            <person name="Ohji S."/>
            <person name="Ichikawa N."/>
        </authorList>
    </citation>
    <scope>NUCLEOTIDE SEQUENCE [LARGE SCALE GENOMIC DNA]</scope>
    <source>
        <strain evidence="1 2">NBRC 103154</strain>
    </source>
</reference>
<evidence type="ECO:0008006" key="3">
    <source>
        <dbReference type="Google" id="ProtNLM"/>
    </source>
</evidence>
<dbReference type="SUPFAM" id="SSF69754">
    <property type="entry name" value="Ribosome binding protein Y (YfiA homologue)"/>
    <property type="match status" value="1"/>
</dbReference>
<sequence>MQINTYNLEVSSKIRSMIEEEYKYLHRFNQFILLLKCDIEEFDASLDSYQVTLTLYLQDKTYTIISCDWELEDAVEEAFISLQDKLMRQQARLRLGFIKGTFERLWMAVSSNPHSVGKRARY</sequence>
<name>A0A511QSF9_9VIBR</name>
<evidence type="ECO:0000313" key="1">
    <source>
        <dbReference type="EMBL" id="GEM80261.1"/>
    </source>
</evidence>
<accession>A0A511QSF9</accession>
<proteinExistence type="predicted"/>
<protein>
    <recommendedName>
        <fullName evidence="3">Ribosomal subunit interface protein</fullName>
    </recommendedName>
</protein>
<dbReference type="InterPro" id="IPR036567">
    <property type="entry name" value="RHF-like"/>
</dbReference>
<dbReference type="Proteomes" id="UP000321113">
    <property type="component" value="Unassembled WGS sequence"/>
</dbReference>
<comment type="caution">
    <text evidence="1">The sequence shown here is derived from an EMBL/GenBank/DDBJ whole genome shotgun (WGS) entry which is preliminary data.</text>
</comment>
<dbReference type="EMBL" id="BJXK01000010">
    <property type="protein sequence ID" value="GEM80261.1"/>
    <property type="molecule type" value="Genomic_DNA"/>
</dbReference>
<dbReference type="AlphaFoldDB" id="A0A511QSF9"/>
<dbReference type="OrthoDB" id="5879774at2"/>
<dbReference type="RefSeq" id="WP_119009060.1">
    <property type="nucleotide sequence ID" value="NZ_BJXK01000010.1"/>
</dbReference>
<gene>
    <name evidence="1" type="ORF">VSU01S_25060</name>
</gene>
<dbReference type="Gene3D" id="3.30.160.100">
    <property type="entry name" value="Ribosome hibernation promotion factor-like"/>
    <property type="match status" value="1"/>
</dbReference>
<organism evidence="1 2">
    <name type="scientific">Vibrio superstes NBRC 103154</name>
    <dbReference type="NCBI Taxonomy" id="1219062"/>
    <lineage>
        <taxon>Bacteria</taxon>
        <taxon>Pseudomonadati</taxon>
        <taxon>Pseudomonadota</taxon>
        <taxon>Gammaproteobacteria</taxon>
        <taxon>Vibrionales</taxon>
        <taxon>Vibrionaceae</taxon>
        <taxon>Vibrio</taxon>
    </lineage>
</organism>
<evidence type="ECO:0000313" key="2">
    <source>
        <dbReference type="Proteomes" id="UP000321113"/>
    </source>
</evidence>